<feature type="compositionally biased region" description="Basic and acidic residues" evidence="7">
    <location>
        <begin position="60"/>
        <end position="70"/>
    </location>
</feature>
<dbReference type="PANTHER" id="PTHR10183:SF379">
    <property type="entry name" value="CALPAIN-5"/>
    <property type="match status" value="1"/>
</dbReference>
<dbReference type="KEGG" id="fcy:FRACYDRAFT_262429"/>
<comment type="similarity">
    <text evidence="1">Belongs to the peptidase C2 family.</text>
</comment>
<feature type="region of interest" description="Disordered" evidence="7">
    <location>
        <begin position="486"/>
        <end position="511"/>
    </location>
</feature>
<keyword evidence="4 6" id="KW-0788">Thiol protease</keyword>
<organism evidence="9 10">
    <name type="scientific">Fragilariopsis cylindrus CCMP1102</name>
    <dbReference type="NCBI Taxonomy" id="635003"/>
    <lineage>
        <taxon>Eukaryota</taxon>
        <taxon>Sar</taxon>
        <taxon>Stramenopiles</taxon>
        <taxon>Ochrophyta</taxon>
        <taxon>Bacillariophyta</taxon>
        <taxon>Bacillariophyceae</taxon>
        <taxon>Bacillariophycidae</taxon>
        <taxon>Bacillariales</taxon>
        <taxon>Bacillariaceae</taxon>
        <taxon>Fragilariopsis</taxon>
    </lineage>
</organism>
<reference evidence="9 10" key="1">
    <citation type="submission" date="2016-09" db="EMBL/GenBank/DDBJ databases">
        <title>Extensive genetic diversity and differential bi-allelic expression allows diatom success in the polar Southern Ocean.</title>
        <authorList>
            <consortium name="DOE Joint Genome Institute"/>
            <person name="Mock T."/>
            <person name="Otillar R.P."/>
            <person name="Strauss J."/>
            <person name="Dupont C."/>
            <person name="Frickenhaus S."/>
            <person name="Maumus F."/>
            <person name="Mcmullan M."/>
            <person name="Sanges R."/>
            <person name="Schmutz J."/>
            <person name="Toseland A."/>
            <person name="Valas R."/>
            <person name="Veluchamy A."/>
            <person name="Ward B.J."/>
            <person name="Allen A."/>
            <person name="Barry K."/>
            <person name="Falciatore A."/>
            <person name="Ferrante M."/>
            <person name="Fortunato A.E."/>
            <person name="Gloeckner G."/>
            <person name="Gruber A."/>
            <person name="Hipkin R."/>
            <person name="Janech M."/>
            <person name="Kroth P."/>
            <person name="Leese F."/>
            <person name="Lindquist E."/>
            <person name="Lyon B.R."/>
            <person name="Martin J."/>
            <person name="Mayer C."/>
            <person name="Parker M."/>
            <person name="Quesneville H."/>
            <person name="Raymond J."/>
            <person name="Uhlig C."/>
            <person name="Valentin K.U."/>
            <person name="Worden A.Z."/>
            <person name="Armbrust E.V."/>
            <person name="Bowler C."/>
            <person name="Green B."/>
            <person name="Moulton V."/>
            <person name="Van Oosterhout C."/>
            <person name="Grigoriev I."/>
        </authorList>
    </citation>
    <scope>NUCLEOTIDE SEQUENCE [LARGE SCALE GENOMIC DNA]</scope>
    <source>
        <strain evidence="9 10">CCMP1102</strain>
    </source>
</reference>
<dbReference type="PRINTS" id="PR00704">
    <property type="entry name" value="CALPAIN"/>
</dbReference>
<evidence type="ECO:0000256" key="3">
    <source>
        <dbReference type="ARBA" id="ARBA00022801"/>
    </source>
</evidence>
<feature type="compositionally biased region" description="Basic residues" evidence="7">
    <location>
        <begin position="47"/>
        <end position="59"/>
    </location>
</feature>
<protein>
    <submittedName>
        <fullName evidence="9">Cysteine proteinase</fullName>
    </submittedName>
</protein>
<dbReference type="GO" id="GO:0004198">
    <property type="term" value="F:calcium-dependent cysteine-type endopeptidase activity"/>
    <property type="evidence" value="ECO:0007669"/>
    <property type="project" value="InterPro"/>
</dbReference>
<gene>
    <name evidence="9" type="ORF">FRACYDRAFT_262429</name>
</gene>
<dbReference type="Pfam" id="PF00648">
    <property type="entry name" value="Peptidase_C2"/>
    <property type="match status" value="1"/>
</dbReference>
<dbReference type="GO" id="GO:0006508">
    <property type="term" value="P:proteolysis"/>
    <property type="evidence" value="ECO:0007669"/>
    <property type="project" value="UniProtKB-KW"/>
</dbReference>
<evidence type="ECO:0000259" key="8">
    <source>
        <dbReference type="PROSITE" id="PS50203"/>
    </source>
</evidence>
<dbReference type="InterPro" id="IPR022684">
    <property type="entry name" value="Calpain_cysteine_protease"/>
</dbReference>
<dbReference type="Proteomes" id="UP000095751">
    <property type="component" value="Unassembled WGS sequence"/>
</dbReference>
<feature type="domain" description="Calpain catalytic" evidence="8">
    <location>
        <begin position="276"/>
        <end position="638"/>
    </location>
</feature>
<evidence type="ECO:0000256" key="4">
    <source>
        <dbReference type="ARBA" id="ARBA00022807"/>
    </source>
</evidence>
<feature type="region of interest" description="Disordered" evidence="7">
    <location>
        <begin position="1"/>
        <end position="97"/>
    </location>
</feature>
<sequence length="645" mass="71750">MKNPFKKKAPEDGEEQASPKPKKEKTKSKKDVGKTSSADSAQAEKILKKKKKNVKKVPKKDKTVKKEKLPPARLVAANEAAPSDNDPNSPGGGGELTLEQIAVLKQVLGLKSQKQIEKFESNFTPEEIARVKKDLDDPSKRKVVNKKNSNAAEADNKGFAKYNGGPQAFVGVDPTKWRLESFRFDGKSKCEVTGDLEEVRAPIKEGVIQFITSPITYLAMMFQTNMPQFSAEKQKYTLLHRMGTYQYRPQGTMDADDPNATGTFTLLLWTYQNLPAFPSNEFPMNARDKYTDDMTYQGHKLHSGPNVPILPGRGMAIGDAPNLCVIKDVDPSDVFQGTVGDCWLLGAISSMAEFDGAITRLFKKTKLLSKRPLPGPNMYKITLYDIETWKPVTYEIDERLAVKSDGSGKLLSCRLSGYGELWPALLEKAMAIHCGGWDAIHGGVCTQAWSIMTGCKFQYDISRNPKTGKFYALTKYNSNTRKWEKHYNNPKDDPGHNLWKSDWPKEGGGGSGEITEDDLFRRLCAWDDVNFIMSAATTGAGGVSSVGQDSGLVEDHAYSLIECHENVAGTGISLAKMRNPWGSGEIDDGDFDDDGPGWDQYPQIKAELNPVFADDGIFWVTKEEFFRFYQTFYVSASNMTEFLED</sequence>
<keyword evidence="10" id="KW-1185">Reference proteome</keyword>
<dbReference type="AlphaFoldDB" id="A0A1E7F728"/>
<evidence type="ECO:0000256" key="7">
    <source>
        <dbReference type="SAM" id="MobiDB-lite"/>
    </source>
</evidence>
<evidence type="ECO:0000313" key="9">
    <source>
        <dbReference type="EMBL" id="OEU13914.1"/>
    </source>
</evidence>
<dbReference type="SMART" id="SM00230">
    <property type="entry name" value="CysPc"/>
    <property type="match status" value="1"/>
</dbReference>
<dbReference type="OrthoDB" id="40389at2759"/>
<keyword evidence="2 6" id="KW-0645">Protease</keyword>
<feature type="active site" evidence="5 6">
    <location>
        <position position="579"/>
    </location>
</feature>
<evidence type="ECO:0000256" key="5">
    <source>
        <dbReference type="PIRSR" id="PIRSR622684-1"/>
    </source>
</evidence>
<dbReference type="InParanoid" id="A0A1E7F728"/>
<evidence type="ECO:0000313" key="10">
    <source>
        <dbReference type="Proteomes" id="UP000095751"/>
    </source>
</evidence>
<feature type="active site" evidence="5 6">
    <location>
        <position position="342"/>
    </location>
</feature>
<dbReference type="InterPro" id="IPR001300">
    <property type="entry name" value="Peptidase_C2_calpain_cat"/>
</dbReference>
<feature type="active site" evidence="5 6">
    <location>
        <position position="556"/>
    </location>
</feature>
<evidence type="ECO:0000256" key="2">
    <source>
        <dbReference type="ARBA" id="ARBA00022670"/>
    </source>
</evidence>
<dbReference type="SUPFAM" id="SSF54001">
    <property type="entry name" value="Cysteine proteinases"/>
    <property type="match status" value="1"/>
</dbReference>
<name>A0A1E7F728_9STRA</name>
<accession>A0A1E7F728</accession>
<dbReference type="PROSITE" id="PS50203">
    <property type="entry name" value="CALPAIN_CAT"/>
    <property type="match status" value="1"/>
</dbReference>
<evidence type="ECO:0000256" key="6">
    <source>
        <dbReference type="PROSITE-ProRule" id="PRU00239"/>
    </source>
</evidence>
<dbReference type="PROSITE" id="PS00139">
    <property type="entry name" value="THIOL_PROTEASE_CYS"/>
    <property type="match status" value="1"/>
</dbReference>
<proteinExistence type="inferred from homology"/>
<dbReference type="InterPro" id="IPR000169">
    <property type="entry name" value="Pept_cys_AS"/>
</dbReference>
<keyword evidence="3 6" id="KW-0378">Hydrolase</keyword>
<dbReference type="PANTHER" id="PTHR10183">
    <property type="entry name" value="CALPAIN"/>
    <property type="match status" value="1"/>
</dbReference>
<dbReference type="Gene3D" id="3.90.70.10">
    <property type="entry name" value="Cysteine proteinases"/>
    <property type="match status" value="1"/>
</dbReference>
<feature type="compositionally biased region" description="Basic and acidic residues" evidence="7">
    <location>
        <begin position="486"/>
        <end position="495"/>
    </location>
</feature>
<dbReference type="EMBL" id="KV784361">
    <property type="protein sequence ID" value="OEU13914.1"/>
    <property type="molecule type" value="Genomic_DNA"/>
</dbReference>
<evidence type="ECO:0000256" key="1">
    <source>
        <dbReference type="ARBA" id="ARBA00007623"/>
    </source>
</evidence>
<dbReference type="InterPro" id="IPR038765">
    <property type="entry name" value="Papain-like_cys_pep_sf"/>
</dbReference>